<evidence type="ECO:0000259" key="9">
    <source>
        <dbReference type="PROSITE" id="PS50110"/>
    </source>
</evidence>
<dbReference type="SUPFAM" id="SSF52172">
    <property type="entry name" value="CheY-like"/>
    <property type="match status" value="1"/>
</dbReference>
<keyword evidence="3" id="KW-0902">Two-component regulatory system</keyword>
<comment type="caution">
    <text evidence="11">The sequence shown here is derived from an EMBL/GenBank/DDBJ whole genome shotgun (WGS) entry which is preliminary data.</text>
</comment>
<dbReference type="SMART" id="SM00448">
    <property type="entry name" value="REC"/>
    <property type="match status" value="1"/>
</dbReference>
<proteinExistence type="inferred from homology"/>
<evidence type="ECO:0000256" key="6">
    <source>
        <dbReference type="PROSITE-ProRule" id="PRU00169"/>
    </source>
</evidence>
<evidence type="ECO:0000313" key="11">
    <source>
        <dbReference type="EMBL" id="KAL0910506.1"/>
    </source>
</evidence>
<comment type="caution">
    <text evidence="6">Lacks conserved residue(s) required for the propagation of feature annotation.</text>
</comment>
<dbReference type="Pfam" id="PF06203">
    <property type="entry name" value="CCT"/>
    <property type="match status" value="1"/>
</dbReference>
<feature type="region of interest" description="Disordered" evidence="8">
    <location>
        <begin position="181"/>
        <end position="209"/>
    </location>
</feature>
<keyword evidence="4" id="KW-0090">Biological rhythms</keyword>
<evidence type="ECO:0000256" key="3">
    <source>
        <dbReference type="ARBA" id="ARBA00023012"/>
    </source>
</evidence>
<evidence type="ECO:0000259" key="10">
    <source>
        <dbReference type="PROSITE" id="PS51017"/>
    </source>
</evidence>
<sequence length="714" mass="77900">MDNVAWEEKDAVPEDGSMAAVRADGRLSGGGEQLKRIRWDRFLPRRSLRVLLVEHDDSTRHIVAALLRKCSYQVAAVADGLKAWEVMKEKSLSFDLVLTEFEMPSLSGIGLLGKIVGTEGCKNIPVIMMSSHDSVGIVHKCMLKGAADFLVKPLRKNELRNLWQHVWRRHCSSSYARASEHNSASNHISSNAGDWSQTGETSDKGSDADQILGCKLDTKVEISQKQAEPVLAKHGQSPREAEAHPEHPRNNMNTMVDSSALDDNGALRDKTLIIGDDAVQPSKMALLVENSGHASNGQDNLVSLRCAKSGNEMPNLHNQINSQEEPAQCSNGLTKSLSNGPCSHALMKTAVMDENVSVEAARSSQMKHIFSPSSLPLWELSLMTQLNGGVQHDFKQKNILNHSNASAFSRYGGTSPNSAGKSNSSSICNRNKEYEYGDQPQSHVSFCGTDTVKCSLLASSVEGVEQCQMSSDENMEEVGDFSSDVQPQNACSSRKDIALHAQLGFLPLPIPVAAVPYTSFCTGYGEVLRPIIYQDSPLTVQNLAVAENGPSKIYSDCSMQLDDNIASHSGSIEFRCNDLNHPLPCRGQVNDTGGVEQRDLSCNHVEELYKSGSASKDILKGDGSNGSDNATTGTSLEGGNESSIQNCSKNGSNSDLSHREAALIKFRLKRKDRCFAKKVRYHSRQKLAEQRPRVKGQFVSQKILELTLTQETDG</sequence>
<evidence type="ECO:0000256" key="4">
    <source>
        <dbReference type="ARBA" id="ARBA00023108"/>
    </source>
</evidence>
<dbReference type="PANTHER" id="PTHR43874:SF125">
    <property type="entry name" value="TWO-COMPONENT RESPONSE REGULATOR-LIKE APRR7"/>
    <property type="match status" value="1"/>
</dbReference>
<protein>
    <recommendedName>
        <fullName evidence="13">Two-component response regulator-like PRR95</fullName>
    </recommendedName>
</protein>
<comment type="similarity">
    <text evidence="2">Belongs to the ARR-like family.</text>
</comment>
<gene>
    <name evidence="11" type="ORF">M5K25_021495</name>
</gene>
<feature type="compositionally biased region" description="Basic and acidic residues" evidence="8">
    <location>
        <begin position="237"/>
        <end position="249"/>
    </location>
</feature>
<dbReference type="InterPro" id="IPR045279">
    <property type="entry name" value="ARR-like"/>
</dbReference>
<evidence type="ECO:0000256" key="2">
    <source>
        <dbReference type="ARBA" id="ARBA00010330"/>
    </source>
</evidence>
<dbReference type="InterPro" id="IPR010402">
    <property type="entry name" value="CCT_domain"/>
</dbReference>
<organism evidence="11 12">
    <name type="scientific">Dendrobium thyrsiflorum</name>
    <name type="common">Pinecone-like raceme dendrobium</name>
    <name type="synonym">Orchid</name>
    <dbReference type="NCBI Taxonomy" id="117978"/>
    <lineage>
        <taxon>Eukaryota</taxon>
        <taxon>Viridiplantae</taxon>
        <taxon>Streptophyta</taxon>
        <taxon>Embryophyta</taxon>
        <taxon>Tracheophyta</taxon>
        <taxon>Spermatophyta</taxon>
        <taxon>Magnoliopsida</taxon>
        <taxon>Liliopsida</taxon>
        <taxon>Asparagales</taxon>
        <taxon>Orchidaceae</taxon>
        <taxon>Epidendroideae</taxon>
        <taxon>Malaxideae</taxon>
        <taxon>Dendrobiinae</taxon>
        <taxon>Dendrobium</taxon>
    </lineage>
</organism>
<feature type="domain" description="CCT" evidence="10">
    <location>
        <begin position="659"/>
        <end position="701"/>
    </location>
</feature>
<reference evidence="11 12" key="1">
    <citation type="journal article" date="2024" name="Plant Biotechnol. J.">
        <title>Dendrobium thyrsiflorum genome and its molecular insights into genes involved in important horticultural traits.</title>
        <authorList>
            <person name="Chen B."/>
            <person name="Wang J.Y."/>
            <person name="Zheng P.J."/>
            <person name="Li K.L."/>
            <person name="Liang Y.M."/>
            <person name="Chen X.F."/>
            <person name="Zhang C."/>
            <person name="Zhao X."/>
            <person name="He X."/>
            <person name="Zhang G.Q."/>
            <person name="Liu Z.J."/>
            <person name="Xu Q."/>
        </authorList>
    </citation>
    <scope>NUCLEOTIDE SEQUENCE [LARGE SCALE GENOMIC DNA]</scope>
    <source>
        <strain evidence="11">GZMU011</strain>
    </source>
</reference>
<dbReference type="InterPro" id="IPR011006">
    <property type="entry name" value="CheY-like_superfamily"/>
</dbReference>
<evidence type="ECO:0000256" key="1">
    <source>
        <dbReference type="ARBA" id="ARBA00004123"/>
    </source>
</evidence>
<dbReference type="PANTHER" id="PTHR43874">
    <property type="entry name" value="TWO-COMPONENT RESPONSE REGULATOR"/>
    <property type="match status" value="1"/>
</dbReference>
<dbReference type="InterPro" id="IPR001789">
    <property type="entry name" value="Sig_transdc_resp-reg_receiver"/>
</dbReference>
<evidence type="ECO:0000256" key="8">
    <source>
        <dbReference type="SAM" id="MobiDB-lite"/>
    </source>
</evidence>
<keyword evidence="5 7" id="KW-0539">Nucleus</keyword>
<dbReference type="AlphaFoldDB" id="A0ABD0UJK8"/>
<feature type="region of interest" description="Disordered" evidence="8">
    <location>
        <begin position="228"/>
        <end position="252"/>
    </location>
</feature>
<accession>A0ABD0UJK8</accession>
<name>A0ABD0UJK8_DENTH</name>
<dbReference type="GO" id="GO:0000160">
    <property type="term" value="P:phosphorelay signal transduction system"/>
    <property type="evidence" value="ECO:0007669"/>
    <property type="project" value="UniProtKB-KW"/>
</dbReference>
<dbReference type="Pfam" id="PF00072">
    <property type="entry name" value="Response_reg"/>
    <property type="match status" value="1"/>
</dbReference>
<dbReference type="PROSITE" id="PS50110">
    <property type="entry name" value="RESPONSE_REGULATORY"/>
    <property type="match status" value="1"/>
</dbReference>
<feature type="domain" description="Response regulatory" evidence="9">
    <location>
        <begin position="49"/>
        <end position="167"/>
    </location>
</feature>
<feature type="region of interest" description="Disordered" evidence="8">
    <location>
        <begin position="616"/>
        <end position="655"/>
    </location>
</feature>
<comment type="subcellular location">
    <subcellularLocation>
        <location evidence="1 7">Nucleus</location>
    </subcellularLocation>
</comment>
<evidence type="ECO:0008006" key="13">
    <source>
        <dbReference type="Google" id="ProtNLM"/>
    </source>
</evidence>
<dbReference type="GO" id="GO:0048511">
    <property type="term" value="P:rhythmic process"/>
    <property type="evidence" value="ECO:0007669"/>
    <property type="project" value="UniProtKB-KW"/>
</dbReference>
<evidence type="ECO:0000313" key="12">
    <source>
        <dbReference type="Proteomes" id="UP001552299"/>
    </source>
</evidence>
<feature type="compositionally biased region" description="Low complexity" evidence="8">
    <location>
        <begin position="181"/>
        <end position="192"/>
    </location>
</feature>
<keyword evidence="12" id="KW-1185">Reference proteome</keyword>
<dbReference type="GO" id="GO:0005634">
    <property type="term" value="C:nucleus"/>
    <property type="evidence" value="ECO:0007669"/>
    <property type="project" value="UniProtKB-SubCell"/>
</dbReference>
<dbReference type="EMBL" id="JANQDX010000016">
    <property type="protein sequence ID" value="KAL0910506.1"/>
    <property type="molecule type" value="Genomic_DNA"/>
</dbReference>
<feature type="compositionally biased region" description="Polar residues" evidence="8">
    <location>
        <begin position="625"/>
        <end position="655"/>
    </location>
</feature>
<evidence type="ECO:0000256" key="7">
    <source>
        <dbReference type="PROSITE-ProRule" id="PRU00357"/>
    </source>
</evidence>
<evidence type="ECO:0000256" key="5">
    <source>
        <dbReference type="ARBA" id="ARBA00023242"/>
    </source>
</evidence>
<dbReference type="Gene3D" id="3.40.50.2300">
    <property type="match status" value="1"/>
</dbReference>
<dbReference type="Proteomes" id="UP001552299">
    <property type="component" value="Unassembled WGS sequence"/>
</dbReference>
<dbReference type="PROSITE" id="PS51017">
    <property type="entry name" value="CCT"/>
    <property type="match status" value="1"/>
</dbReference>